<evidence type="ECO:0000256" key="1">
    <source>
        <dbReference type="SAM" id="MobiDB-lite"/>
    </source>
</evidence>
<keyword evidence="3" id="KW-1185">Reference proteome</keyword>
<feature type="compositionally biased region" description="Basic and acidic residues" evidence="1">
    <location>
        <begin position="12"/>
        <end position="27"/>
    </location>
</feature>
<gene>
    <name evidence="2" type="ORF">K1J60_41475</name>
</gene>
<evidence type="ECO:0000313" key="2">
    <source>
        <dbReference type="EMBL" id="QYX82166.1"/>
    </source>
</evidence>
<protein>
    <submittedName>
        <fullName evidence="2">Uncharacterized protein</fullName>
    </submittedName>
</protein>
<organism evidence="2 3">
    <name type="scientific">Streptomyces akebiae</name>
    <dbReference type="NCBI Taxonomy" id="2865673"/>
    <lineage>
        <taxon>Bacteria</taxon>
        <taxon>Bacillati</taxon>
        <taxon>Actinomycetota</taxon>
        <taxon>Actinomycetes</taxon>
        <taxon>Kitasatosporales</taxon>
        <taxon>Streptomycetaceae</taxon>
        <taxon>Streptomyces</taxon>
    </lineage>
</organism>
<feature type="region of interest" description="Disordered" evidence="1">
    <location>
        <begin position="1"/>
        <end position="34"/>
    </location>
</feature>
<proteinExistence type="predicted"/>
<dbReference type="Gene3D" id="2.60.120.380">
    <property type="match status" value="1"/>
</dbReference>
<accession>A0ABX8Y1V6</accession>
<sequence length="77" mass="8320">MWTDPPGAALRNDLDPIVRAGGQEHHGNMGTGAGFDRVNNVEQVNWRGVPAGGAKVVVRAHRITQFAQPYAASWRVS</sequence>
<dbReference type="Proteomes" id="UP000827138">
    <property type="component" value="Chromosome"/>
</dbReference>
<evidence type="ECO:0000313" key="3">
    <source>
        <dbReference type="Proteomes" id="UP000827138"/>
    </source>
</evidence>
<dbReference type="InterPro" id="IPR008979">
    <property type="entry name" value="Galactose-bd-like_sf"/>
</dbReference>
<reference evidence="2 3" key="1">
    <citation type="submission" date="2021-08" db="EMBL/GenBank/DDBJ databases">
        <authorList>
            <person name="Ping M."/>
        </authorList>
    </citation>
    <scope>NUCLEOTIDE SEQUENCE [LARGE SCALE GENOMIC DNA]</scope>
    <source>
        <strain evidence="2 3">MG28</strain>
    </source>
</reference>
<dbReference type="SUPFAM" id="SSF49785">
    <property type="entry name" value="Galactose-binding domain-like"/>
    <property type="match status" value="1"/>
</dbReference>
<dbReference type="EMBL" id="CP080647">
    <property type="protein sequence ID" value="QYX82166.1"/>
    <property type="molecule type" value="Genomic_DNA"/>
</dbReference>
<name>A0ABX8Y1V6_9ACTN</name>
<dbReference type="RefSeq" id="WP_220650721.1">
    <property type="nucleotide sequence ID" value="NZ_CP080647.1"/>
</dbReference>